<evidence type="ECO:0000313" key="1">
    <source>
        <dbReference type="EMBL" id="KAJ8017974.1"/>
    </source>
</evidence>
<protein>
    <submittedName>
        <fullName evidence="1">Uncharacterized protein</fullName>
    </submittedName>
</protein>
<accession>A0A9Q1BAJ1</accession>
<evidence type="ECO:0000313" key="2">
    <source>
        <dbReference type="Proteomes" id="UP001152320"/>
    </source>
</evidence>
<gene>
    <name evidence="1" type="ORF">HOLleu_44289</name>
</gene>
<comment type="caution">
    <text evidence="1">The sequence shown here is derived from an EMBL/GenBank/DDBJ whole genome shotgun (WGS) entry which is preliminary data.</text>
</comment>
<name>A0A9Q1BAJ1_HOLLE</name>
<organism evidence="1 2">
    <name type="scientific">Holothuria leucospilota</name>
    <name type="common">Black long sea cucumber</name>
    <name type="synonym">Mertensiothuria leucospilota</name>
    <dbReference type="NCBI Taxonomy" id="206669"/>
    <lineage>
        <taxon>Eukaryota</taxon>
        <taxon>Metazoa</taxon>
        <taxon>Echinodermata</taxon>
        <taxon>Eleutherozoa</taxon>
        <taxon>Echinozoa</taxon>
        <taxon>Holothuroidea</taxon>
        <taxon>Aspidochirotacea</taxon>
        <taxon>Aspidochirotida</taxon>
        <taxon>Holothuriidae</taxon>
        <taxon>Holothuria</taxon>
    </lineage>
</organism>
<keyword evidence="2" id="KW-1185">Reference proteome</keyword>
<reference evidence="1" key="1">
    <citation type="submission" date="2021-10" db="EMBL/GenBank/DDBJ databases">
        <title>Tropical sea cucumber genome reveals ecological adaptation and Cuvierian tubules defense mechanism.</title>
        <authorList>
            <person name="Chen T."/>
        </authorList>
    </citation>
    <scope>NUCLEOTIDE SEQUENCE</scope>
    <source>
        <strain evidence="1">Nanhai2018</strain>
        <tissue evidence="1">Muscle</tissue>
    </source>
</reference>
<proteinExistence type="predicted"/>
<sequence length="54" mass="6282">MSKTVSFDLQTSSRVFSRCNSDVPKSTLNQPSNAVIYVQMKIRYPYFWSNKALF</sequence>
<dbReference type="Proteomes" id="UP001152320">
    <property type="component" value="Unassembled WGS sequence"/>
</dbReference>
<dbReference type="AlphaFoldDB" id="A0A9Q1BAJ1"/>
<dbReference type="EMBL" id="JAIZAY010000768">
    <property type="protein sequence ID" value="KAJ8017974.1"/>
    <property type="molecule type" value="Genomic_DNA"/>
</dbReference>